<keyword evidence="1" id="KW-1133">Transmembrane helix</keyword>
<dbReference type="Proteomes" id="UP000612585">
    <property type="component" value="Unassembled WGS sequence"/>
</dbReference>
<evidence type="ECO:0000313" key="3">
    <source>
        <dbReference type="Proteomes" id="UP000612585"/>
    </source>
</evidence>
<reference evidence="2" key="1">
    <citation type="submission" date="2021-01" db="EMBL/GenBank/DDBJ databases">
        <title>Whole genome shotgun sequence of Virgisporangium aurantiacum NBRC 16421.</title>
        <authorList>
            <person name="Komaki H."/>
            <person name="Tamura T."/>
        </authorList>
    </citation>
    <scope>NUCLEOTIDE SEQUENCE</scope>
    <source>
        <strain evidence="2">NBRC 16421</strain>
    </source>
</reference>
<evidence type="ECO:0000313" key="2">
    <source>
        <dbReference type="EMBL" id="GIJ64834.1"/>
    </source>
</evidence>
<dbReference type="RefSeq" id="WP_308440551.1">
    <property type="nucleotide sequence ID" value="NZ_BOPG01000131.1"/>
</dbReference>
<evidence type="ECO:0000256" key="1">
    <source>
        <dbReference type="SAM" id="Phobius"/>
    </source>
</evidence>
<gene>
    <name evidence="2" type="ORF">Vau01_123500</name>
</gene>
<name>A0A8J3ZIF7_9ACTN</name>
<dbReference type="AlphaFoldDB" id="A0A8J3ZIF7"/>
<feature type="transmembrane region" description="Helical" evidence="1">
    <location>
        <begin position="47"/>
        <end position="66"/>
    </location>
</feature>
<accession>A0A8J3ZIF7</accession>
<comment type="caution">
    <text evidence="2">The sequence shown here is derived from an EMBL/GenBank/DDBJ whole genome shotgun (WGS) entry which is preliminary data.</text>
</comment>
<keyword evidence="1" id="KW-0812">Transmembrane</keyword>
<feature type="transmembrane region" description="Helical" evidence="1">
    <location>
        <begin position="17"/>
        <end position="35"/>
    </location>
</feature>
<keyword evidence="3" id="KW-1185">Reference proteome</keyword>
<proteinExistence type="predicted"/>
<sequence>MRDTIAADALLGLLLPFWQLVLGVVIIVFVVGASVRLARRGRSRMNTAIIVTGVALVGLVVIGVLSS</sequence>
<keyword evidence="1" id="KW-0472">Membrane</keyword>
<organism evidence="2 3">
    <name type="scientific">Virgisporangium aurantiacum</name>
    <dbReference type="NCBI Taxonomy" id="175570"/>
    <lineage>
        <taxon>Bacteria</taxon>
        <taxon>Bacillati</taxon>
        <taxon>Actinomycetota</taxon>
        <taxon>Actinomycetes</taxon>
        <taxon>Micromonosporales</taxon>
        <taxon>Micromonosporaceae</taxon>
        <taxon>Virgisporangium</taxon>
    </lineage>
</organism>
<dbReference type="EMBL" id="BOPG01000131">
    <property type="protein sequence ID" value="GIJ64834.1"/>
    <property type="molecule type" value="Genomic_DNA"/>
</dbReference>
<protein>
    <submittedName>
        <fullName evidence="2">Uncharacterized protein</fullName>
    </submittedName>
</protein>